<dbReference type="Gene3D" id="3.30.460.10">
    <property type="entry name" value="Beta Polymerase, domain 2"/>
    <property type="match status" value="1"/>
</dbReference>
<evidence type="ECO:0000256" key="3">
    <source>
        <dbReference type="ARBA" id="ARBA00022634"/>
    </source>
</evidence>
<dbReference type="GO" id="GO:0003677">
    <property type="term" value="F:DNA binding"/>
    <property type="evidence" value="ECO:0007669"/>
    <property type="project" value="InterPro"/>
</dbReference>
<dbReference type="GO" id="GO:0042578">
    <property type="term" value="F:phosphoric ester hydrolase activity"/>
    <property type="evidence" value="ECO:0007669"/>
    <property type="project" value="TreeGrafter"/>
</dbReference>
<dbReference type="SMART" id="SM00278">
    <property type="entry name" value="HhH1"/>
    <property type="match status" value="3"/>
</dbReference>
<dbReference type="Gene3D" id="1.10.150.110">
    <property type="entry name" value="DNA polymerase beta, N-terminal domain-like"/>
    <property type="match status" value="1"/>
</dbReference>
<keyword evidence="12" id="KW-0269">Exonuclease</keyword>
<dbReference type="InterPro" id="IPR016195">
    <property type="entry name" value="Pol/histidinol_Pase-like"/>
</dbReference>
<evidence type="ECO:0000313" key="13">
    <source>
        <dbReference type="Proteomes" id="UP000297975"/>
    </source>
</evidence>
<keyword evidence="12" id="KW-0378">Hydrolase</keyword>
<dbReference type="Proteomes" id="UP000297975">
    <property type="component" value="Unassembled WGS sequence"/>
</dbReference>
<organism evidence="12 13">
    <name type="scientific">Filobacillus milosensis</name>
    <dbReference type="NCBI Taxonomy" id="94137"/>
    <lineage>
        <taxon>Bacteria</taxon>
        <taxon>Bacillati</taxon>
        <taxon>Bacillota</taxon>
        <taxon>Bacilli</taxon>
        <taxon>Bacillales</taxon>
        <taxon>Bacillaceae</taxon>
        <taxon>Filobacillus</taxon>
    </lineage>
</organism>
<dbReference type="SMART" id="SM00481">
    <property type="entry name" value="POLIIIAc"/>
    <property type="match status" value="1"/>
</dbReference>
<feature type="domain" description="Helix-hairpin-helix DNA-binding motif class 1" evidence="9">
    <location>
        <begin position="123"/>
        <end position="142"/>
    </location>
</feature>
<gene>
    <name evidence="12" type="primary">polX</name>
    <name evidence="12" type="ORF">E3U55_00885</name>
</gene>
<dbReference type="GO" id="GO:0003887">
    <property type="term" value="F:DNA-directed DNA polymerase activity"/>
    <property type="evidence" value="ECO:0007669"/>
    <property type="project" value="UniProtKB-KW"/>
</dbReference>
<accession>A0A4Y8IVK3</accession>
<dbReference type="CDD" id="cd07436">
    <property type="entry name" value="PHP_PolX"/>
    <property type="match status" value="1"/>
</dbReference>
<dbReference type="InterPro" id="IPR003141">
    <property type="entry name" value="Pol/His_phosphatase_N"/>
</dbReference>
<dbReference type="InterPro" id="IPR029398">
    <property type="entry name" value="PolB_thumb"/>
</dbReference>
<dbReference type="GO" id="GO:0006281">
    <property type="term" value="P:DNA repair"/>
    <property type="evidence" value="ECO:0007669"/>
    <property type="project" value="InterPro"/>
</dbReference>
<dbReference type="PANTHER" id="PTHR36928">
    <property type="entry name" value="PHOSPHATASE YCDX-RELATED"/>
    <property type="match status" value="1"/>
</dbReference>
<comment type="caution">
    <text evidence="12">The sequence shown here is derived from an EMBL/GenBank/DDBJ whole genome shotgun (WGS) entry which is preliminary data.</text>
</comment>
<feature type="domain" description="Polymerase/histidinol phosphatase N-terminal" evidence="10">
    <location>
        <begin position="335"/>
        <end position="414"/>
    </location>
</feature>
<name>A0A4Y8IVK3_9BACI</name>
<evidence type="ECO:0000259" key="10">
    <source>
        <dbReference type="SMART" id="SM00481"/>
    </source>
</evidence>
<dbReference type="GO" id="GO:0004527">
    <property type="term" value="F:exonuclease activity"/>
    <property type="evidence" value="ECO:0007669"/>
    <property type="project" value="UniProtKB-KW"/>
</dbReference>
<dbReference type="EC" id="2.7.7.7" evidence="2"/>
<dbReference type="Gene3D" id="1.10.150.20">
    <property type="entry name" value="5' to 3' exonuclease, C-terminal subdomain"/>
    <property type="match status" value="1"/>
</dbReference>
<feature type="domain" description="Helix-hairpin-helix DNA-binding motif class 1" evidence="9">
    <location>
        <begin position="48"/>
        <end position="67"/>
    </location>
</feature>
<keyword evidence="4" id="KW-0808">Transferase</keyword>
<dbReference type="InterPro" id="IPR050243">
    <property type="entry name" value="PHP_phosphatase"/>
</dbReference>
<dbReference type="SUPFAM" id="SSF81301">
    <property type="entry name" value="Nucleotidyltransferase"/>
    <property type="match status" value="1"/>
</dbReference>
<dbReference type="InterPro" id="IPR027421">
    <property type="entry name" value="DNA_pol_lamdba_lyase_dom_sf"/>
</dbReference>
<dbReference type="RefSeq" id="WP_134338437.1">
    <property type="nucleotide sequence ID" value="NZ_SOPW01000001.1"/>
</dbReference>
<evidence type="ECO:0000256" key="2">
    <source>
        <dbReference type="ARBA" id="ARBA00012417"/>
    </source>
</evidence>
<keyword evidence="6" id="KW-0235">DNA replication</keyword>
<keyword evidence="5" id="KW-0548">Nucleotidyltransferase</keyword>
<dbReference type="Pfam" id="PF14791">
    <property type="entry name" value="DNA_pol_B_thumb"/>
    <property type="match status" value="1"/>
</dbReference>
<dbReference type="PANTHER" id="PTHR36928:SF1">
    <property type="entry name" value="PHOSPHATASE YCDX-RELATED"/>
    <property type="match status" value="1"/>
</dbReference>
<evidence type="ECO:0000256" key="1">
    <source>
        <dbReference type="ARBA" id="ARBA00001946"/>
    </source>
</evidence>
<dbReference type="InterPro" id="IPR002054">
    <property type="entry name" value="DNA-dir_DNA_pol_X"/>
</dbReference>
<keyword evidence="7" id="KW-0239">DNA-directed DNA polymerase</keyword>
<dbReference type="PIRSF" id="PIRSF005047">
    <property type="entry name" value="UCP005047_YshC"/>
    <property type="match status" value="1"/>
</dbReference>
<keyword evidence="3" id="KW-0237">DNA synthesis</keyword>
<evidence type="ECO:0000256" key="6">
    <source>
        <dbReference type="ARBA" id="ARBA00022705"/>
    </source>
</evidence>
<comment type="cofactor">
    <cofactor evidence="1">
        <name>Mg(2+)</name>
        <dbReference type="ChEBI" id="CHEBI:18420"/>
    </cofactor>
</comment>
<protein>
    <recommendedName>
        <fullName evidence="2">DNA-directed DNA polymerase</fullName>
        <ecNumber evidence="2">2.7.7.7</ecNumber>
    </recommendedName>
</protein>
<dbReference type="GO" id="GO:0005829">
    <property type="term" value="C:cytosol"/>
    <property type="evidence" value="ECO:0007669"/>
    <property type="project" value="TreeGrafter"/>
</dbReference>
<evidence type="ECO:0000259" key="11">
    <source>
        <dbReference type="SMART" id="SM00483"/>
    </source>
</evidence>
<dbReference type="SMART" id="SM00483">
    <property type="entry name" value="POLXc"/>
    <property type="match status" value="1"/>
</dbReference>
<keyword evidence="12" id="KW-0540">Nuclease</keyword>
<dbReference type="Gene3D" id="3.20.20.140">
    <property type="entry name" value="Metal-dependent hydrolases"/>
    <property type="match status" value="1"/>
</dbReference>
<dbReference type="OrthoDB" id="9808747at2"/>
<sequence length="571" mass="64870">MDKNQVIRHLENIATYLELKGENAFKTSAYRKAAQALERDDRSLNEIDDFGALNGIGKGTKAVIEEFINHGETETLNTLAEEVPKGLIPLLKIQGLGGKKLSRLYQELGVIDEATLRKACENGEVEAMSGFGKKSVEKIVKALDDANTRPERLPVSYVIPIKEAIEAQLKSLEGVLDFSVAGSLRRLKETVKDIDFIVATTTPEKVADQLVELPSVKEVVSKGSTKVTVVVSDDWDISVDFRLIEPEHFVTTLHHFTGSKDHNVEMRRLAKEKGYKISEYGIQHSETEENHTFKTEEEFFNFLDLPYLPPEIRESGEEVSINELPELVELSQIRGDVHMHTTWSDGAQSIDEMIEKAVEKGYEFIAITDHSKFLRVANGLNEKRLREQKEKIREWNEKYSEITVLSGIEMDILPDGNLDYEEDFLKELDFVIASIHSSFNQSEEKIMSRLKRALECPYVDMIAHPTGRLIGKRNGYPVNYEQFIDLAVETKTIIELNANPNRLDLEWDWLRVAQDKGAYIAINTDAHNYKMLDDMKIGVQAAKKGFIKKDSVINTWSIDKLLHFLKQKKGD</sequence>
<dbReference type="NCBIfam" id="NF006375">
    <property type="entry name" value="PRK08609.1"/>
    <property type="match status" value="1"/>
</dbReference>
<evidence type="ECO:0000259" key="9">
    <source>
        <dbReference type="SMART" id="SM00278"/>
    </source>
</evidence>
<dbReference type="EMBL" id="SOPW01000001">
    <property type="protein sequence ID" value="TFB24977.1"/>
    <property type="molecule type" value="Genomic_DNA"/>
</dbReference>
<evidence type="ECO:0000256" key="5">
    <source>
        <dbReference type="ARBA" id="ARBA00022695"/>
    </source>
</evidence>
<dbReference type="Pfam" id="PF02811">
    <property type="entry name" value="PHP"/>
    <property type="match status" value="1"/>
</dbReference>
<dbReference type="InterPro" id="IPR022311">
    <property type="entry name" value="PolX-like"/>
</dbReference>
<dbReference type="InterPro" id="IPR004013">
    <property type="entry name" value="PHP_dom"/>
</dbReference>
<proteinExistence type="predicted"/>
<evidence type="ECO:0000256" key="8">
    <source>
        <dbReference type="ARBA" id="ARBA00049244"/>
    </source>
</evidence>
<evidence type="ECO:0000313" key="12">
    <source>
        <dbReference type="EMBL" id="TFB24977.1"/>
    </source>
</evidence>
<dbReference type="GO" id="GO:0008270">
    <property type="term" value="F:zinc ion binding"/>
    <property type="evidence" value="ECO:0007669"/>
    <property type="project" value="TreeGrafter"/>
</dbReference>
<dbReference type="InterPro" id="IPR003583">
    <property type="entry name" value="Hlx-hairpin-Hlx_DNA-bd_motif"/>
</dbReference>
<dbReference type="CDD" id="cd00141">
    <property type="entry name" value="NT_POLXc"/>
    <property type="match status" value="1"/>
</dbReference>
<keyword evidence="13" id="KW-1185">Reference proteome</keyword>
<dbReference type="SUPFAM" id="SSF89550">
    <property type="entry name" value="PHP domain-like"/>
    <property type="match status" value="1"/>
</dbReference>
<comment type="catalytic activity">
    <reaction evidence="8">
        <text>DNA(n) + a 2'-deoxyribonucleoside 5'-triphosphate = DNA(n+1) + diphosphate</text>
        <dbReference type="Rhea" id="RHEA:22508"/>
        <dbReference type="Rhea" id="RHEA-COMP:17339"/>
        <dbReference type="Rhea" id="RHEA-COMP:17340"/>
        <dbReference type="ChEBI" id="CHEBI:33019"/>
        <dbReference type="ChEBI" id="CHEBI:61560"/>
        <dbReference type="ChEBI" id="CHEBI:173112"/>
        <dbReference type="EC" id="2.7.7.7"/>
    </reaction>
</comment>
<feature type="domain" description="Helix-hairpin-helix DNA-binding motif class 1" evidence="9">
    <location>
        <begin position="88"/>
        <end position="107"/>
    </location>
</feature>
<dbReference type="InterPro" id="IPR043519">
    <property type="entry name" value="NT_sf"/>
</dbReference>
<dbReference type="InterPro" id="IPR010996">
    <property type="entry name" value="HHH_MUS81"/>
</dbReference>
<dbReference type="SUPFAM" id="SSF47802">
    <property type="entry name" value="DNA polymerase beta, N-terminal domain-like"/>
    <property type="match status" value="1"/>
</dbReference>
<dbReference type="FunFam" id="3.20.20.140:FF:000047">
    <property type="entry name" value="PHP domain-containing protein"/>
    <property type="match status" value="1"/>
</dbReference>
<dbReference type="Pfam" id="PF14716">
    <property type="entry name" value="HHH_8"/>
    <property type="match status" value="1"/>
</dbReference>
<dbReference type="AlphaFoldDB" id="A0A4Y8IVK3"/>
<dbReference type="InterPro" id="IPR037160">
    <property type="entry name" value="DNA_Pol_thumb_sf"/>
</dbReference>
<dbReference type="InterPro" id="IPR047967">
    <property type="entry name" value="PolX_PHP"/>
</dbReference>
<feature type="domain" description="DNA-directed DNA polymerase X" evidence="11">
    <location>
        <begin position="2"/>
        <end position="314"/>
    </location>
</feature>
<reference evidence="12 13" key="1">
    <citation type="submission" date="2019-03" db="EMBL/GenBank/DDBJ databases">
        <authorList>
            <person name="He R.-H."/>
        </authorList>
    </citation>
    <scope>NUCLEOTIDE SEQUENCE [LARGE SCALE GENOMIC DNA]</scope>
    <source>
        <strain evidence="13">SH 714</strain>
    </source>
</reference>
<dbReference type="Gene3D" id="3.30.210.10">
    <property type="entry name" value="DNA polymerase, thumb domain"/>
    <property type="match status" value="1"/>
</dbReference>
<evidence type="ECO:0000256" key="7">
    <source>
        <dbReference type="ARBA" id="ARBA00022932"/>
    </source>
</evidence>
<evidence type="ECO:0000256" key="4">
    <source>
        <dbReference type="ARBA" id="ARBA00022679"/>
    </source>
</evidence>